<sequence length="60" mass="6893">MKAPITTHIEVSSVAEAHQVQKAFETMNRHFGAKGIIHMEQLFLKDAFIRNLVKMKIKTK</sequence>
<name>A0A504J9R4_9FLAO</name>
<organism evidence="1 2">
    <name type="scientific">Aquimarina algicola</name>
    <dbReference type="NCBI Taxonomy" id="2589995"/>
    <lineage>
        <taxon>Bacteria</taxon>
        <taxon>Pseudomonadati</taxon>
        <taxon>Bacteroidota</taxon>
        <taxon>Flavobacteriia</taxon>
        <taxon>Flavobacteriales</taxon>
        <taxon>Flavobacteriaceae</taxon>
        <taxon>Aquimarina</taxon>
    </lineage>
</organism>
<proteinExistence type="predicted"/>
<protein>
    <submittedName>
        <fullName evidence="1">Uncharacterized protein</fullName>
    </submittedName>
</protein>
<comment type="caution">
    <text evidence="1">The sequence shown here is derived from an EMBL/GenBank/DDBJ whole genome shotgun (WGS) entry which is preliminary data.</text>
</comment>
<evidence type="ECO:0000313" key="1">
    <source>
        <dbReference type="EMBL" id="TPN82941.1"/>
    </source>
</evidence>
<dbReference type="EMBL" id="VFWZ01000008">
    <property type="protein sequence ID" value="TPN82941.1"/>
    <property type="molecule type" value="Genomic_DNA"/>
</dbReference>
<gene>
    <name evidence="1" type="ORF">FHK87_21180</name>
</gene>
<dbReference type="RefSeq" id="WP_140596423.1">
    <property type="nucleotide sequence ID" value="NZ_VFWZ01000008.1"/>
</dbReference>
<reference evidence="1 2" key="1">
    <citation type="submission" date="2019-06" db="EMBL/GenBank/DDBJ databases">
        <authorList>
            <person name="Meng X."/>
        </authorList>
    </citation>
    <scope>NUCLEOTIDE SEQUENCE [LARGE SCALE GENOMIC DNA]</scope>
    <source>
        <strain evidence="1 2">M625</strain>
    </source>
</reference>
<accession>A0A504J9R4</accession>
<dbReference type="OrthoDB" id="1164369at2"/>
<dbReference type="Proteomes" id="UP000315540">
    <property type="component" value="Unassembled WGS sequence"/>
</dbReference>
<evidence type="ECO:0000313" key="2">
    <source>
        <dbReference type="Proteomes" id="UP000315540"/>
    </source>
</evidence>
<dbReference type="AlphaFoldDB" id="A0A504J9R4"/>
<keyword evidence="2" id="KW-1185">Reference proteome</keyword>